<organism evidence="1 2">
    <name type="scientific">Paramarasmius palmivorus</name>
    <dbReference type="NCBI Taxonomy" id="297713"/>
    <lineage>
        <taxon>Eukaryota</taxon>
        <taxon>Fungi</taxon>
        <taxon>Dikarya</taxon>
        <taxon>Basidiomycota</taxon>
        <taxon>Agaricomycotina</taxon>
        <taxon>Agaricomycetes</taxon>
        <taxon>Agaricomycetidae</taxon>
        <taxon>Agaricales</taxon>
        <taxon>Marasmiineae</taxon>
        <taxon>Marasmiaceae</taxon>
        <taxon>Paramarasmius</taxon>
    </lineage>
</organism>
<dbReference type="AlphaFoldDB" id="A0AAW0DGI6"/>
<protein>
    <recommendedName>
        <fullName evidence="3">Cyclic nucleotide-binding domain-containing protein</fullName>
    </recommendedName>
</protein>
<sequence length="630" mass="70354">MLRAWYHYGTERPRILRTIEYMLWRQLFNVARGALSAIDALKCFVRDAVPLLPLAVNEQDFFCPARGVKADMPVALDYVSSRISRQFITLTVENTAKLPSTNSKERIIKAGVTAAKTKAPRRGDGAALDLSAILTPELWDPSPVSGTVHAVDTAKDTHTRSFEDVESGSDFELGRWTPTRNGPVVEQFNMHSLRSLSTDSGSTSSAEIGDYRSTEMVSLRPRDRPGQALYPVRYNGWESHRGDESCSLIPSSRSESHDSFPSQYGVGPTLRPRTWKRRFNGDPCFLVSPDGRPYAYWPSFYEPSEVQKFHFSLSRANNFQLDNGNEELFTIFRPLEEDVTELTHKLLVALTGTAVFQVCCCSLEKYFELLHTGKLASVLQEDLIFVSGRRLSPSTDLDCEVNIAKIGPFWAKHLAIDGSLQDSGLKLEDAFVQASLTDFVFQIHERERGKIICFPYLPGDTVERSMLTLSTSLYAWRSLRTRLPGRLLPEMNTTCSKWYFVASGNVSLFCDAVPDGLNMDFEISSGAVLVFAGVDSEDLHAAARSATFQVENRMTLDNQPDVLGLLVQSGDPSLEAIFLITFSYLNRPSAVGPTSILYKPWNIRFGRSSDKDLGLEATMSLVRVVGKHFS</sequence>
<name>A0AAW0DGI6_9AGAR</name>
<accession>A0AAW0DGI6</accession>
<dbReference type="EMBL" id="JAYKXP010000015">
    <property type="protein sequence ID" value="KAK7049898.1"/>
    <property type="molecule type" value="Genomic_DNA"/>
</dbReference>
<reference evidence="1 2" key="1">
    <citation type="submission" date="2024-01" db="EMBL/GenBank/DDBJ databases">
        <title>A draft genome for a cacao thread blight-causing isolate of Paramarasmius palmivorus.</title>
        <authorList>
            <person name="Baruah I.K."/>
            <person name="Bukari Y."/>
            <person name="Amoako-Attah I."/>
            <person name="Meinhardt L.W."/>
            <person name="Bailey B.A."/>
            <person name="Cohen S.P."/>
        </authorList>
    </citation>
    <scope>NUCLEOTIDE SEQUENCE [LARGE SCALE GENOMIC DNA]</scope>
    <source>
        <strain evidence="1 2">GH-12</strain>
    </source>
</reference>
<keyword evidence="2" id="KW-1185">Reference proteome</keyword>
<dbReference type="Proteomes" id="UP001383192">
    <property type="component" value="Unassembled WGS sequence"/>
</dbReference>
<gene>
    <name evidence="1" type="ORF">VNI00_005328</name>
</gene>
<evidence type="ECO:0000313" key="1">
    <source>
        <dbReference type="EMBL" id="KAK7049898.1"/>
    </source>
</evidence>
<evidence type="ECO:0008006" key="3">
    <source>
        <dbReference type="Google" id="ProtNLM"/>
    </source>
</evidence>
<proteinExistence type="predicted"/>
<comment type="caution">
    <text evidence="1">The sequence shown here is derived from an EMBL/GenBank/DDBJ whole genome shotgun (WGS) entry which is preliminary data.</text>
</comment>
<evidence type="ECO:0000313" key="2">
    <source>
        <dbReference type="Proteomes" id="UP001383192"/>
    </source>
</evidence>